<evidence type="ECO:0000256" key="2">
    <source>
        <dbReference type="SAM" id="SignalP"/>
    </source>
</evidence>
<dbReference type="RefSeq" id="WP_013349300.1">
    <property type="nucleotide sequence ID" value="NC_014550.1"/>
</dbReference>
<reference evidence="5" key="1">
    <citation type="journal article" date="2010" name="PLoS ONE">
        <title>The Arthrobacter arilaitensis Re117 genome sequence reveals its genetic adaptation to the surface of cheese.</title>
        <authorList>
            <person name="Monnet C."/>
            <person name="Loux V."/>
            <person name="Gibrat J.F."/>
            <person name="Spinnler E."/>
            <person name="Barbe V."/>
            <person name="Vacherie B."/>
            <person name="Gavory F."/>
            <person name="Gourbeyre E."/>
            <person name="Siguier P."/>
            <person name="Chandler M."/>
            <person name="Elleuch R."/>
            <person name="Irlinger F."/>
            <person name="Vallaeys T."/>
        </authorList>
    </citation>
    <scope>NUCLEOTIDE SEQUENCE</scope>
    <source>
        <strain evidence="5">DSM 16368 / CIP 108037 / IAM 15318 / JCM 13566 / Re117</strain>
    </source>
</reference>
<feature type="region of interest" description="Disordered" evidence="1">
    <location>
        <begin position="24"/>
        <end position="75"/>
    </location>
</feature>
<reference evidence="5" key="2">
    <citation type="submission" date="2010-07" db="EMBL/GenBank/DDBJ databases">
        <title>Complete genome sequence of Arthrobacter arilaitensis (strain DSM 16368 / CIP 108037 / JCM 13566 / Re117).</title>
        <authorList>
            <person name="Genoscope."/>
        </authorList>
    </citation>
    <scope>NUCLEOTIDE SEQUENCE [LARGE SCALE GENOMIC DNA]</scope>
    <source>
        <strain evidence="5">DSM 16368 / CIP 108037 / IAM 15318 / JCM 13566 / Re117</strain>
    </source>
</reference>
<evidence type="ECO:0000313" key="5">
    <source>
        <dbReference type="Proteomes" id="UP000006878"/>
    </source>
</evidence>
<keyword evidence="2" id="KW-0732">Signal</keyword>
<gene>
    <name evidence="4" type="ordered locus">AARI_19550</name>
</gene>
<name>A0ABP1U7A1_GLUAR</name>
<feature type="signal peptide" evidence="2">
    <location>
        <begin position="1"/>
        <end position="24"/>
    </location>
</feature>
<evidence type="ECO:0000313" key="4">
    <source>
        <dbReference type="EMBL" id="CBT76176.1"/>
    </source>
</evidence>
<dbReference type="GeneID" id="303187012"/>
<feature type="compositionally biased region" description="Low complexity" evidence="1">
    <location>
        <begin position="48"/>
        <end position="57"/>
    </location>
</feature>
<organism evidence="4 5">
    <name type="scientific">Glutamicibacter arilaitensis (strain DSM 16368 / CIP 108037 / IAM 15318 / JCM 13566 / NCIMB 14258 / Re117)</name>
    <name type="common">Arthrobacter arilaitensis</name>
    <dbReference type="NCBI Taxonomy" id="861360"/>
    <lineage>
        <taxon>Bacteria</taxon>
        <taxon>Bacillati</taxon>
        <taxon>Actinomycetota</taxon>
        <taxon>Actinomycetes</taxon>
        <taxon>Micrococcales</taxon>
        <taxon>Micrococcaceae</taxon>
        <taxon>Glutamicibacter</taxon>
    </lineage>
</organism>
<dbReference type="Pfam" id="PF19843">
    <property type="entry name" value="DUF6318"/>
    <property type="match status" value="1"/>
</dbReference>
<dbReference type="EMBL" id="FQ311875">
    <property type="protein sequence ID" value="CBT76176.1"/>
    <property type="molecule type" value="Genomic_DNA"/>
</dbReference>
<sequence length="211" mass="22529">MNARKIKIAASFAAAALVLSGCNAGNAETPTQHPSKETSASPTKVPQSPTTTPSNTNEYKPASAAGPAENVPIPKMPADAKEYSEEGAAAFTKYYFDLVNYSIETNDADPLKKVTTKDCIVCGVSIIDEATEAKKVGKWQVGGKHHPKILDSYITGDKLAAVTVEYTADRAKIYLGANDLSAELDELEPTTVAIGVSFDQRWQVYEIVGSE</sequence>
<feature type="domain" description="DUF6318" evidence="3">
    <location>
        <begin position="57"/>
        <end position="179"/>
    </location>
</feature>
<protein>
    <submittedName>
        <fullName evidence="4">Hypothetical secreted protein</fullName>
    </submittedName>
</protein>
<keyword evidence="5" id="KW-1185">Reference proteome</keyword>
<dbReference type="PROSITE" id="PS51257">
    <property type="entry name" value="PROKAR_LIPOPROTEIN"/>
    <property type="match status" value="1"/>
</dbReference>
<proteinExistence type="predicted"/>
<accession>A0ABP1U7A1</accession>
<feature type="chain" id="PRO_5047204265" evidence="2">
    <location>
        <begin position="25"/>
        <end position="211"/>
    </location>
</feature>
<feature type="compositionally biased region" description="Polar residues" evidence="1">
    <location>
        <begin position="26"/>
        <end position="47"/>
    </location>
</feature>
<dbReference type="Proteomes" id="UP000006878">
    <property type="component" value="Chromosome"/>
</dbReference>
<dbReference type="InterPro" id="IPR046281">
    <property type="entry name" value="DUF6318"/>
</dbReference>
<evidence type="ECO:0000256" key="1">
    <source>
        <dbReference type="SAM" id="MobiDB-lite"/>
    </source>
</evidence>
<evidence type="ECO:0000259" key="3">
    <source>
        <dbReference type="Pfam" id="PF19843"/>
    </source>
</evidence>